<proteinExistence type="predicted"/>
<name>A0A0D8ZUY6_9CYAN</name>
<comment type="caution">
    <text evidence="1">The sequence shown here is derived from an EMBL/GenBank/DDBJ whole genome shotgun (WGS) entry which is preliminary data.</text>
</comment>
<evidence type="ECO:0000313" key="1">
    <source>
        <dbReference type="EMBL" id="KJH72555.1"/>
    </source>
</evidence>
<dbReference type="AlphaFoldDB" id="A0A0D8ZUY6"/>
<reference evidence="1 2" key="1">
    <citation type="submission" date="2015-02" db="EMBL/GenBank/DDBJ databases">
        <title>Draft genome of a novel marine cyanobacterium (Chroococcales) isolated from South Atlantic Ocean.</title>
        <authorList>
            <person name="Rigonato J."/>
            <person name="Alvarenga D.O."/>
            <person name="Branco L.H."/>
            <person name="Varani A.M."/>
            <person name="Brandini F.P."/>
            <person name="Fiore M.F."/>
        </authorList>
    </citation>
    <scope>NUCLEOTIDE SEQUENCE [LARGE SCALE GENOMIC DNA]</scope>
    <source>
        <strain evidence="1 2">CENA595</strain>
    </source>
</reference>
<accession>A0A0D8ZUY6</accession>
<dbReference type="PANTHER" id="PTHR35690:SF1">
    <property type="entry name" value="OS01G0363500 PROTEIN"/>
    <property type="match status" value="1"/>
</dbReference>
<organism evidence="1 2">
    <name type="scientific">Aliterella atlantica CENA595</name>
    <dbReference type="NCBI Taxonomy" id="1618023"/>
    <lineage>
        <taxon>Bacteria</taxon>
        <taxon>Bacillati</taxon>
        <taxon>Cyanobacteriota</taxon>
        <taxon>Cyanophyceae</taxon>
        <taxon>Chroococcidiopsidales</taxon>
        <taxon>Aliterellaceae</taxon>
        <taxon>Aliterella</taxon>
    </lineage>
</organism>
<dbReference type="Proteomes" id="UP000032452">
    <property type="component" value="Unassembled WGS sequence"/>
</dbReference>
<dbReference type="PANTHER" id="PTHR35690">
    <property type="entry name" value="OS01G0363500 PROTEIN"/>
    <property type="match status" value="1"/>
</dbReference>
<dbReference type="OrthoDB" id="463191at2"/>
<gene>
    <name evidence="1" type="ORF">UH38_05350</name>
</gene>
<dbReference type="STRING" id="1618023.UH38_05350"/>
<dbReference type="RefSeq" id="WP_045053613.1">
    <property type="nucleotide sequence ID" value="NZ_CAWMDP010000026.1"/>
</dbReference>
<evidence type="ECO:0000313" key="2">
    <source>
        <dbReference type="Proteomes" id="UP000032452"/>
    </source>
</evidence>
<evidence type="ECO:0008006" key="3">
    <source>
        <dbReference type="Google" id="ProtNLM"/>
    </source>
</evidence>
<keyword evidence="2" id="KW-1185">Reference proteome</keyword>
<protein>
    <recommendedName>
        <fullName evidence="3">Plastid lipid-associated protein/fibrillin conserved domain-containing protein</fullName>
    </recommendedName>
</protein>
<dbReference type="PATRIC" id="fig|1618023.3.peg.2213"/>
<sequence>MSQTTTTPSFVTSLTNAAAALQNNSRSRPKAKEVVKALLQAEKAAKQQRIIYQVESLIGDWRLGFTAPRQAHFQGDIAVGRGFYIPQKIAPAQISFQAGDNLHISNQIQFGTLLFKLTGPARYLGKKNIMAFDFTWMQLSLFNRVVYSGKFGSDRDFESQSVAKLPFFAFFLATDNFIAARGRGGGLALWVNASSNART</sequence>
<dbReference type="EMBL" id="JYON01000004">
    <property type="protein sequence ID" value="KJH72555.1"/>
    <property type="molecule type" value="Genomic_DNA"/>
</dbReference>